<keyword evidence="1" id="KW-0808">Transferase</keyword>
<reference evidence="1 2" key="1">
    <citation type="submission" date="2017-07" db="EMBL/GenBank/DDBJ databases">
        <title>Genome Sequence of Antarctobacter heliothermus Strain SMS3 Isolated from a culture of the Diatom Skeletonema marinoi.</title>
        <authorList>
            <person name="Topel M."/>
            <person name="Pinder M.I.M."/>
            <person name="Johansson O.N."/>
            <person name="Kourtchenko O."/>
            <person name="Godhe A."/>
            <person name="Clarke A.K."/>
        </authorList>
    </citation>
    <scope>NUCLEOTIDE SEQUENCE [LARGE SCALE GENOMIC DNA]</scope>
    <source>
        <strain evidence="1 2">SMS3</strain>
    </source>
</reference>
<dbReference type="Pfam" id="PF05845">
    <property type="entry name" value="PhnH"/>
    <property type="match status" value="1"/>
</dbReference>
<dbReference type="InterPro" id="IPR008772">
    <property type="entry name" value="Phosphonate_metab_PhnH"/>
</dbReference>
<accession>A0A222E5V2</accession>
<protein>
    <submittedName>
        <fullName evidence="1">Alpha-D-ribose 1-methylphosphonate 5-triphosphate synthase subunit PhnH</fullName>
        <ecNumber evidence="1">2.7.8.37</ecNumber>
    </submittedName>
</protein>
<dbReference type="EC" id="2.7.8.37" evidence="1"/>
<proteinExistence type="predicted"/>
<dbReference type="OrthoDB" id="7947094at2"/>
<dbReference type="GO" id="GO:0019634">
    <property type="term" value="P:organic phosphonate metabolic process"/>
    <property type="evidence" value="ECO:0007669"/>
    <property type="project" value="InterPro"/>
</dbReference>
<organism evidence="1 2">
    <name type="scientific">Antarctobacter heliothermus</name>
    <dbReference type="NCBI Taxonomy" id="74033"/>
    <lineage>
        <taxon>Bacteria</taxon>
        <taxon>Pseudomonadati</taxon>
        <taxon>Pseudomonadota</taxon>
        <taxon>Alphaproteobacteria</taxon>
        <taxon>Rhodobacterales</taxon>
        <taxon>Roseobacteraceae</taxon>
        <taxon>Antarctobacter</taxon>
    </lineage>
</organism>
<dbReference type="AlphaFoldDB" id="A0A222E5V2"/>
<evidence type="ECO:0000313" key="1">
    <source>
        <dbReference type="EMBL" id="ASP21573.1"/>
    </source>
</evidence>
<dbReference type="Gene3D" id="3.40.50.11310">
    <property type="entry name" value="Bacterial phosphonate metabolism protein PhnH"/>
    <property type="match status" value="1"/>
</dbReference>
<dbReference type="InterPro" id="IPR038058">
    <property type="entry name" value="PhnH-like_sp"/>
</dbReference>
<dbReference type="Proteomes" id="UP000203589">
    <property type="component" value="Chromosome"/>
</dbReference>
<keyword evidence="2" id="KW-1185">Reference proteome</keyword>
<dbReference type="EMBL" id="CP022540">
    <property type="protein sequence ID" value="ASP21573.1"/>
    <property type="molecule type" value="Genomic_DNA"/>
</dbReference>
<gene>
    <name evidence="1" type="ORF">ANTHELSMS3_02920</name>
</gene>
<dbReference type="NCBIfam" id="TIGR03292">
    <property type="entry name" value="PhnH_redo"/>
    <property type="match status" value="1"/>
</dbReference>
<dbReference type="GO" id="GO:0061693">
    <property type="term" value="F:alpha-D-ribose 1-methylphosphonate 5-triphosphate synthase activity"/>
    <property type="evidence" value="ECO:0007669"/>
    <property type="project" value="UniProtKB-EC"/>
</dbReference>
<evidence type="ECO:0000313" key="2">
    <source>
        <dbReference type="Proteomes" id="UP000203589"/>
    </source>
</evidence>
<dbReference type="KEGG" id="aht:ANTHELSMS3_02920"/>
<dbReference type="SUPFAM" id="SSF159709">
    <property type="entry name" value="PhnH-like"/>
    <property type="match status" value="1"/>
</dbReference>
<name>A0A222E5V2_9RHOB</name>
<sequence>MLAAPVPSEFESRCNATFDALMWALSRPGMSRDLHDTGQAQIVDALIDRECAIYCDTPERTQHAARSGAAPVSKDAAEYLFLENPVTPDLLPRLRQGSDLHPEEGATVVLNATLGIGQDLRLTGPGVDGSIDIRVAGLPDGFWRTRAQVMRYPMGFEIFLVDGARILGVPRSTVVEVL</sequence>
<dbReference type="RefSeq" id="WP_094035464.1">
    <property type="nucleotide sequence ID" value="NZ_CP022540.1"/>
</dbReference>